<protein>
    <submittedName>
        <fullName evidence="3">Uncharacterized protein</fullName>
    </submittedName>
</protein>
<dbReference type="Proteomes" id="UP000887540">
    <property type="component" value="Unplaced"/>
</dbReference>
<dbReference type="AlphaFoldDB" id="A0A914CW72"/>
<organism evidence="2 3">
    <name type="scientific">Acrobeloides nanus</name>
    <dbReference type="NCBI Taxonomy" id="290746"/>
    <lineage>
        <taxon>Eukaryota</taxon>
        <taxon>Metazoa</taxon>
        <taxon>Ecdysozoa</taxon>
        <taxon>Nematoda</taxon>
        <taxon>Chromadorea</taxon>
        <taxon>Rhabditida</taxon>
        <taxon>Tylenchina</taxon>
        <taxon>Cephalobomorpha</taxon>
        <taxon>Cephaloboidea</taxon>
        <taxon>Cephalobidae</taxon>
        <taxon>Acrobeloides</taxon>
    </lineage>
</organism>
<dbReference type="SUPFAM" id="SSF56112">
    <property type="entry name" value="Protein kinase-like (PK-like)"/>
    <property type="match status" value="1"/>
</dbReference>
<evidence type="ECO:0000256" key="1">
    <source>
        <dbReference type="SAM" id="MobiDB-lite"/>
    </source>
</evidence>
<accession>A0A914CW72</accession>
<keyword evidence="2" id="KW-1185">Reference proteome</keyword>
<proteinExistence type="predicted"/>
<evidence type="ECO:0000313" key="3">
    <source>
        <dbReference type="WBParaSite" id="ACRNAN_scaffold1507.g21904.t1"/>
    </source>
</evidence>
<dbReference type="InterPro" id="IPR011009">
    <property type="entry name" value="Kinase-like_dom_sf"/>
</dbReference>
<dbReference type="WBParaSite" id="ACRNAN_scaffold1507.g21904.t1">
    <property type="protein sequence ID" value="ACRNAN_scaffold1507.g21904.t1"/>
    <property type="gene ID" value="ACRNAN_scaffold1507.g21904"/>
</dbReference>
<sequence length="116" mass="13564">MDRDEFEQIIREIDSLKQIGYHQYIMSLLGWYMYNDVPCLVFDVAQRDLLSFVRSLRDKNTPKGTRGSERASVVHLRTTARSSQPERAPGIDKDRVERSFKQHMNGMTRTGRKLCL</sequence>
<evidence type="ECO:0000313" key="2">
    <source>
        <dbReference type="Proteomes" id="UP000887540"/>
    </source>
</evidence>
<name>A0A914CW72_9BILA</name>
<feature type="compositionally biased region" description="Basic and acidic residues" evidence="1">
    <location>
        <begin position="59"/>
        <end position="69"/>
    </location>
</feature>
<feature type="region of interest" description="Disordered" evidence="1">
    <location>
        <begin position="59"/>
        <end position="91"/>
    </location>
</feature>
<reference evidence="3" key="1">
    <citation type="submission" date="2022-11" db="UniProtKB">
        <authorList>
            <consortium name="WormBaseParasite"/>
        </authorList>
    </citation>
    <scope>IDENTIFICATION</scope>
</reference>